<dbReference type="InterPro" id="IPR052797">
    <property type="entry name" value="RegFact_GeneExpr_CellDeath"/>
</dbReference>
<dbReference type="STRING" id="7719.ENSCINP00000004616"/>
<gene>
    <name evidence="2" type="primary">LOC100183891</name>
</gene>
<dbReference type="InParanoid" id="F6W2V1"/>
<sequence length="201" mass="22893">MLSHNDTTKQTLSHPKHLKKNSQIPGRSRSADAICLEVGCGFVCNRIPQLRTHLEDTHGIIQTVQHFVFANQSDFDIWLAKTEREACCTFMRRRGWQNNKNGSSTACFYCHRGGSYTSSATKKQMKIQGSCKTGVECTASVKVTQWKNEPANTEVHVEAHLQHYGHNFNLEHTRITKLEKEDIARKPSCGVSRYKIMDEVR</sequence>
<proteinExistence type="predicted"/>
<reference evidence="3" key="1">
    <citation type="journal article" date="2002" name="Science">
        <title>The draft genome of Ciona intestinalis: insights into chordate and vertebrate origins.</title>
        <authorList>
            <person name="Dehal P."/>
            <person name="Satou Y."/>
            <person name="Campbell R.K."/>
            <person name="Chapman J."/>
            <person name="Degnan B."/>
            <person name="De Tomaso A."/>
            <person name="Davidson B."/>
            <person name="Di Gregorio A."/>
            <person name="Gelpke M."/>
            <person name="Goodstein D.M."/>
            <person name="Harafuji N."/>
            <person name="Hastings K.E."/>
            <person name="Ho I."/>
            <person name="Hotta K."/>
            <person name="Huang W."/>
            <person name="Kawashima T."/>
            <person name="Lemaire P."/>
            <person name="Martinez D."/>
            <person name="Meinertzhagen I.A."/>
            <person name="Necula S."/>
            <person name="Nonaka M."/>
            <person name="Putnam N."/>
            <person name="Rash S."/>
            <person name="Saiga H."/>
            <person name="Satake M."/>
            <person name="Terry A."/>
            <person name="Yamada L."/>
            <person name="Wang H.G."/>
            <person name="Awazu S."/>
            <person name="Azumi K."/>
            <person name="Boore J."/>
            <person name="Branno M."/>
            <person name="Chin-Bow S."/>
            <person name="DeSantis R."/>
            <person name="Doyle S."/>
            <person name="Francino P."/>
            <person name="Keys D.N."/>
            <person name="Haga S."/>
            <person name="Hayashi H."/>
            <person name="Hino K."/>
            <person name="Imai K.S."/>
            <person name="Inaba K."/>
            <person name="Kano S."/>
            <person name="Kobayashi K."/>
            <person name="Kobayashi M."/>
            <person name="Lee B.I."/>
            <person name="Makabe K.W."/>
            <person name="Manohar C."/>
            <person name="Matassi G."/>
            <person name="Medina M."/>
            <person name="Mochizuki Y."/>
            <person name="Mount S."/>
            <person name="Morishita T."/>
            <person name="Miura S."/>
            <person name="Nakayama A."/>
            <person name="Nishizaka S."/>
            <person name="Nomoto H."/>
            <person name="Ohta F."/>
            <person name="Oishi K."/>
            <person name="Rigoutsos I."/>
            <person name="Sano M."/>
            <person name="Sasaki A."/>
            <person name="Sasakura Y."/>
            <person name="Shoguchi E."/>
            <person name="Shin-i T."/>
            <person name="Spagnuolo A."/>
            <person name="Stainier D."/>
            <person name="Suzuki M.M."/>
            <person name="Tassy O."/>
            <person name="Takatori N."/>
            <person name="Tokuoka M."/>
            <person name="Yagi K."/>
            <person name="Yoshizaki F."/>
            <person name="Wada S."/>
            <person name="Zhang C."/>
            <person name="Hyatt P.D."/>
            <person name="Larimer F."/>
            <person name="Detter C."/>
            <person name="Doggett N."/>
            <person name="Glavina T."/>
            <person name="Hawkins T."/>
            <person name="Richardson P."/>
            <person name="Lucas S."/>
            <person name="Kohara Y."/>
            <person name="Levine M."/>
            <person name="Satoh N."/>
            <person name="Rokhsar D.S."/>
        </authorList>
    </citation>
    <scope>NUCLEOTIDE SEQUENCE [LARGE SCALE GENOMIC DNA]</scope>
</reference>
<reference evidence="2" key="2">
    <citation type="submission" date="2025-08" db="UniProtKB">
        <authorList>
            <consortium name="Ensembl"/>
        </authorList>
    </citation>
    <scope>IDENTIFICATION</scope>
</reference>
<dbReference type="PANTHER" id="PTHR33936:SF25">
    <property type="entry name" value="C2H2-TYPE DOMAIN-CONTAINING PROTEIN"/>
    <property type="match status" value="1"/>
</dbReference>
<evidence type="ECO:0000256" key="1">
    <source>
        <dbReference type="SAM" id="MobiDB-lite"/>
    </source>
</evidence>
<accession>F6W2V1</accession>
<evidence type="ECO:0000313" key="3">
    <source>
        <dbReference type="Proteomes" id="UP000008144"/>
    </source>
</evidence>
<protein>
    <submittedName>
        <fullName evidence="2">NCK-interacting protein with SH3 domain-like</fullName>
    </submittedName>
</protein>
<name>F6W2V1_CIOIN</name>
<feature type="compositionally biased region" description="Polar residues" evidence="1">
    <location>
        <begin position="1"/>
        <end position="13"/>
    </location>
</feature>
<dbReference type="Ensembl" id="ENSCINT00000004616.3">
    <property type="protein sequence ID" value="ENSCINP00000004616.3"/>
    <property type="gene ID" value="ENSCING00000002257.3"/>
</dbReference>
<dbReference type="HOGENOM" id="CLU_1360003_0_0_1"/>
<reference evidence="2" key="3">
    <citation type="submission" date="2025-09" db="UniProtKB">
        <authorList>
            <consortium name="Ensembl"/>
        </authorList>
    </citation>
    <scope>IDENTIFICATION</scope>
</reference>
<dbReference type="AlphaFoldDB" id="F6W2V1"/>
<dbReference type="OMA" id="EREACCT"/>
<dbReference type="PANTHER" id="PTHR33936">
    <property type="entry name" value="PROTEIN CBG17840"/>
    <property type="match status" value="1"/>
</dbReference>
<evidence type="ECO:0000313" key="2">
    <source>
        <dbReference type="Ensembl" id="ENSCINP00000004616.3"/>
    </source>
</evidence>
<organism evidence="2 3">
    <name type="scientific">Ciona intestinalis</name>
    <name type="common">Transparent sea squirt</name>
    <name type="synonym">Ascidia intestinalis</name>
    <dbReference type="NCBI Taxonomy" id="7719"/>
    <lineage>
        <taxon>Eukaryota</taxon>
        <taxon>Metazoa</taxon>
        <taxon>Chordata</taxon>
        <taxon>Tunicata</taxon>
        <taxon>Ascidiacea</taxon>
        <taxon>Phlebobranchia</taxon>
        <taxon>Cionidae</taxon>
        <taxon>Ciona</taxon>
    </lineage>
</organism>
<feature type="region of interest" description="Disordered" evidence="1">
    <location>
        <begin position="1"/>
        <end position="25"/>
    </location>
</feature>
<dbReference type="Proteomes" id="UP000008144">
    <property type="component" value="Unassembled WGS sequence"/>
</dbReference>
<keyword evidence="3" id="KW-1185">Reference proteome</keyword>